<dbReference type="EnsemblMetazoa" id="tetur02g13980.1">
    <property type="protein sequence ID" value="tetur02g13980.1"/>
    <property type="gene ID" value="tetur02g13980"/>
</dbReference>
<protein>
    <submittedName>
        <fullName evidence="2">Uncharacterized protein</fullName>
    </submittedName>
</protein>
<feature type="transmembrane region" description="Helical" evidence="1">
    <location>
        <begin position="48"/>
        <end position="66"/>
    </location>
</feature>
<keyword evidence="3" id="KW-1185">Reference proteome</keyword>
<dbReference type="EMBL" id="CAEY01000837">
    <property type="status" value="NOT_ANNOTATED_CDS"/>
    <property type="molecule type" value="Genomic_DNA"/>
</dbReference>
<reference evidence="3" key="1">
    <citation type="submission" date="2011-08" db="EMBL/GenBank/DDBJ databases">
        <authorList>
            <person name="Rombauts S."/>
        </authorList>
    </citation>
    <scope>NUCLEOTIDE SEQUENCE</scope>
    <source>
        <strain evidence="3">London</strain>
    </source>
</reference>
<keyword evidence="1" id="KW-0812">Transmembrane</keyword>
<feature type="transmembrane region" description="Helical" evidence="1">
    <location>
        <begin position="71"/>
        <end position="93"/>
    </location>
</feature>
<organism evidence="2 3">
    <name type="scientific">Tetranychus urticae</name>
    <name type="common">Two-spotted spider mite</name>
    <dbReference type="NCBI Taxonomy" id="32264"/>
    <lineage>
        <taxon>Eukaryota</taxon>
        <taxon>Metazoa</taxon>
        <taxon>Ecdysozoa</taxon>
        <taxon>Arthropoda</taxon>
        <taxon>Chelicerata</taxon>
        <taxon>Arachnida</taxon>
        <taxon>Acari</taxon>
        <taxon>Acariformes</taxon>
        <taxon>Trombidiformes</taxon>
        <taxon>Prostigmata</taxon>
        <taxon>Eleutherengona</taxon>
        <taxon>Raphignathae</taxon>
        <taxon>Tetranychoidea</taxon>
        <taxon>Tetranychidae</taxon>
        <taxon>Tetranychus</taxon>
    </lineage>
</organism>
<dbReference type="AlphaFoldDB" id="T1JY14"/>
<proteinExistence type="predicted"/>
<feature type="transmembrane region" description="Helical" evidence="1">
    <location>
        <begin position="20"/>
        <end position="42"/>
    </location>
</feature>
<evidence type="ECO:0000313" key="2">
    <source>
        <dbReference type="EnsemblMetazoa" id="tetur02g13980.1"/>
    </source>
</evidence>
<dbReference type="Proteomes" id="UP000015104">
    <property type="component" value="Unassembled WGS sequence"/>
</dbReference>
<evidence type="ECO:0000313" key="3">
    <source>
        <dbReference type="Proteomes" id="UP000015104"/>
    </source>
</evidence>
<dbReference type="HOGENOM" id="CLU_2457677_0_0_1"/>
<evidence type="ECO:0000256" key="1">
    <source>
        <dbReference type="SAM" id="Phobius"/>
    </source>
</evidence>
<keyword evidence="1" id="KW-1133">Transmembrane helix</keyword>
<reference evidence="2" key="2">
    <citation type="submission" date="2015-06" db="UniProtKB">
        <authorList>
            <consortium name="EnsemblMetazoa"/>
        </authorList>
    </citation>
    <scope>IDENTIFICATION</scope>
</reference>
<accession>T1JY14</accession>
<name>T1JY14_TETUR</name>
<keyword evidence="1" id="KW-0472">Membrane</keyword>
<sequence length="96" mass="9992">MKGTENKMSYQGTRSSAKSWLQGIFSALVALNVISLISAIVATNGSGIGLSIIGIAIDGIMLAAIVKERRVVLNICTIIFIIGIVFAVVSIVAGEI</sequence>